<dbReference type="InterPro" id="IPR011006">
    <property type="entry name" value="CheY-like_superfamily"/>
</dbReference>
<dbReference type="SMART" id="SM00448">
    <property type="entry name" value="REC"/>
    <property type="match status" value="1"/>
</dbReference>
<dbReference type="EMBL" id="CP139960">
    <property type="protein sequence ID" value="WQD38622.1"/>
    <property type="molecule type" value="Genomic_DNA"/>
</dbReference>
<evidence type="ECO:0000313" key="4">
    <source>
        <dbReference type="EMBL" id="WQD38622.1"/>
    </source>
</evidence>
<reference evidence="4 5" key="1">
    <citation type="submission" date="2023-12" db="EMBL/GenBank/DDBJ databases">
        <title>Genome sequencing and assembly of bacterial species from a model synthetic community.</title>
        <authorList>
            <person name="Hogle S.L."/>
        </authorList>
    </citation>
    <scope>NUCLEOTIDE SEQUENCE [LARGE SCALE GENOMIC DNA]</scope>
    <source>
        <strain evidence="4 5">HAMBI_3031</strain>
    </source>
</reference>
<dbReference type="PANTHER" id="PTHR44591">
    <property type="entry name" value="STRESS RESPONSE REGULATOR PROTEIN 1"/>
    <property type="match status" value="1"/>
</dbReference>
<keyword evidence="1 2" id="KW-0597">Phosphoprotein</keyword>
<dbReference type="Proteomes" id="UP001325680">
    <property type="component" value="Chromosome"/>
</dbReference>
<feature type="modified residue" description="4-aspartylphosphate" evidence="2">
    <location>
        <position position="54"/>
    </location>
</feature>
<organism evidence="4 5">
    <name type="scientific">Niabella yanshanensis</name>
    <dbReference type="NCBI Taxonomy" id="577386"/>
    <lineage>
        <taxon>Bacteria</taxon>
        <taxon>Pseudomonadati</taxon>
        <taxon>Bacteroidota</taxon>
        <taxon>Chitinophagia</taxon>
        <taxon>Chitinophagales</taxon>
        <taxon>Chitinophagaceae</taxon>
        <taxon>Niabella</taxon>
    </lineage>
</organism>
<name>A0ABZ0W803_9BACT</name>
<sequence length="118" mass="13142">MQHKKITVVEDDQHIRDIIDILLTSESYEVILCANAAEFHDSLSHLLPDLFILDMMLPDGNGIGLCQELRSDIATVSIPIMVMSANVHALKALECGANVFVQKPFDIQTFVQHVKSLL</sequence>
<dbReference type="SUPFAM" id="SSF52172">
    <property type="entry name" value="CheY-like"/>
    <property type="match status" value="1"/>
</dbReference>
<protein>
    <submittedName>
        <fullName evidence="4">Response regulator</fullName>
    </submittedName>
</protein>
<dbReference type="Gene3D" id="3.40.50.2300">
    <property type="match status" value="1"/>
</dbReference>
<dbReference type="Pfam" id="PF00072">
    <property type="entry name" value="Response_reg"/>
    <property type="match status" value="1"/>
</dbReference>
<evidence type="ECO:0000313" key="5">
    <source>
        <dbReference type="Proteomes" id="UP001325680"/>
    </source>
</evidence>
<feature type="domain" description="Response regulatory" evidence="3">
    <location>
        <begin position="5"/>
        <end position="118"/>
    </location>
</feature>
<dbReference type="InterPro" id="IPR050595">
    <property type="entry name" value="Bact_response_regulator"/>
</dbReference>
<evidence type="ECO:0000256" key="1">
    <source>
        <dbReference type="ARBA" id="ARBA00022553"/>
    </source>
</evidence>
<dbReference type="InterPro" id="IPR001789">
    <property type="entry name" value="Sig_transdc_resp-reg_receiver"/>
</dbReference>
<evidence type="ECO:0000256" key="2">
    <source>
        <dbReference type="PROSITE-ProRule" id="PRU00169"/>
    </source>
</evidence>
<dbReference type="RefSeq" id="WP_114791362.1">
    <property type="nucleotide sequence ID" value="NZ_CP139960.1"/>
</dbReference>
<keyword evidence="5" id="KW-1185">Reference proteome</keyword>
<dbReference type="PANTHER" id="PTHR44591:SF3">
    <property type="entry name" value="RESPONSE REGULATORY DOMAIN-CONTAINING PROTEIN"/>
    <property type="match status" value="1"/>
</dbReference>
<accession>A0ABZ0W803</accession>
<proteinExistence type="predicted"/>
<dbReference type="PROSITE" id="PS50110">
    <property type="entry name" value="RESPONSE_REGULATORY"/>
    <property type="match status" value="1"/>
</dbReference>
<evidence type="ECO:0000259" key="3">
    <source>
        <dbReference type="PROSITE" id="PS50110"/>
    </source>
</evidence>
<gene>
    <name evidence="4" type="ORF">U0035_00485</name>
</gene>